<organism evidence="3 4">
    <name type="scientific">Nonlabens ulvanivorans</name>
    <name type="common">Persicivirga ulvanivorans</name>
    <dbReference type="NCBI Taxonomy" id="906888"/>
    <lineage>
        <taxon>Bacteria</taxon>
        <taxon>Pseudomonadati</taxon>
        <taxon>Bacteroidota</taxon>
        <taxon>Flavobacteriia</taxon>
        <taxon>Flavobacteriales</taxon>
        <taxon>Flavobacteriaceae</taxon>
        <taxon>Nonlabens</taxon>
    </lineage>
</organism>
<feature type="transmembrane region" description="Helical" evidence="2">
    <location>
        <begin position="120"/>
        <end position="140"/>
    </location>
</feature>
<feature type="compositionally biased region" description="Low complexity" evidence="1">
    <location>
        <begin position="1"/>
        <end position="28"/>
    </location>
</feature>
<sequence length="211" mass="24250">MENNTNQNSSNQNRSWEDNNYSNSGYDSSKSHEHNQNQGGQNWSSQPYRSKLPADNSAMVLAIVATVLFVICCCVGGQYLALVLSIIGFALAQSSMTKYQQNPEQYDPGSYKRVSNAKTFNLVVGIVSLILIVLGFIGLFSNTFDEYNYLDMMDEDEEWYNDDYEYEYEESEVEDDWYEYEEEVDTLNETTDSVQIEVEELETIIEEIPQD</sequence>
<keyword evidence="2" id="KW-0472">Membrane</keyword>
<proteinExistence type="predicted"/>
<protein>
    <recommendedName>
        <fullName evidence="5">DUF4190 domain-containing protein</fullName>
    </recommendedName>
</protein>
<evidence type="ECO:0000313" key="4">
    <source>
        <dbReference type="Proteomes" id="UP000029647"/>
    </source>
</evidence>
<name>A0A090WB85_NONUL</name>
<comment type="caution">
    <text evidence="3">The sequence shown here is derived from an EMBL/GenBank/DDBJ whole genome shotgun (WGS) entry which is preliminary data.</text>
</comment>
<gene>
    <name evidence="3" type="ORF">JCM19275_3117</name>
</gene>
<dbReference type="NCBIfam" id="NF040945">
    <property type="entry name" value="CCC_membrane"/>
    <property type="match status" value="1"/>
</dbReference>
<feature type="region of interest" description="Disordered" evidence="1">
    <location>
        <begin position="1"/>
        <end position="47"/>
    </location>
</feature>
<evidence type="ECO:0000256" key="2">
    <source>
        <dbReference type="SAM" id="Phobius"/>
    </source>
</evidence>
<accession>A0A090WB85</accession>
<keyword evidence="2" id="KW-1133">Transmembrane helix</keyword>
<evidence type="ECO:0008006" key="5">
    <source>
        <dbReference type="Google" id="ProtNLM"/>
    </source>
</evidence>
<dbReference type="EMBL" id="BBNT01000001">
    <property type="protein sequence ID" value="GAL74270.1"/>
    <property type="molecule type" value="Genomic_DNA"/>
</dbReference>
<dbReference type="Proteomes" id="UP000029647">
    <property type="component" value="Unassembled WGS sequence"/>
</dbReference>
<reference evidence="3 4" key="1">
    <citation type="journal article" date="2014" name="Genome Announc.">
        <title>Draft Genome Sequences of Marine Flavobacterium Nonlabens Strains NR17, NR24, NR27, NR32, NR33, and Ara13.</title>
        <authorList>
            <person name="Nakanishi M."/>
            <person name="Meirelles P."/>
            <person name="Suzuki R."/>
            <person name="Takatani N."/>
            <person name="Mino S."/>
            <person name="Suda W."/>
            <person name="Oshima K."/>
            <person name="Hattori M."/>
            <person name="Ohkuma M."/>
            <person name="Hosokawa M."/>
            <person name="Miyashita K."/>
            <person name="Thompson F.L."/>
            <person name="Niwa A."/>
            <person name="Sawabe T."/>
            <person name="Sawabe T."/>
        </authorList>
    </citation>
    <scope>NUCLEOTIDE SEQUENCE [LARGE SCALE GENOMIC DNA]</scope>
    <source>
        <strain evidence="4">JCM19275</strain>
    </source>
</reference>
<evidence type="ECO:0000256" key="1">
    <source>
        <dbReference type="SAM" id="MobiDB-lite"/>
    </source>
</evidence>
<feature type="transmembrane region" description="Helical" evidence="2">
    <location>
        <begin position="58"/>
        <end position="91"/>
    </location>
</feature>
<keyword evidence="2" id="KW-0812">Transmembrane</keyword>
<dbReference type="AlphaFoldDB" id="A0A090WB85"/>
<evidence type="ECO:0000313" key="3">
    <source>
        <dbReference type="EMBL" id="GAL74270.1"/>
    </source>
</evidence>